<protein>
    <submittedName>
        <fullName evidence="3">Transposase</fullName>
    </submittedName>
</protein>
<gene>
    <name evidence="2" type="ORF">BECKTC1821E_GA0114239_11272</name>
    <name evidence="3" type="ORF">BECKTC1821F_GA0114240_11302</name>
</gene>
<sequence length="84" mass="9473">MLSDWIKRAAVSGIGMIERFANTLAAFRSGILAYYDFDRLSTGPLEGSNNKIKTLQKIAYGFRKMEFLELEIKAPHKTKYALVG</sequence>
<evidence type="ECO:0000313" key="3">
    <source>
        <dbReference type="EMBL" id="VFK64530.1"/>
    </source>
</evidence>
<reference evidence="3" key="1">
    <citation type="submission" date="2019-02" db="EMBL/GenBank/DDBJ databases">
        <authorList>
            <person name="Gruber-Vodicka R. H."/>
            <person name="Seah K. B. B."/>
        </authorList>
    </citation>
    <scope>NUCLEOTIDE SEQUENCE</scope>
    <source>
        <strain evidence="2">BECK_BZ125</strain>
        <strain evidence="3">BECK_BZ126</strain>
    </source>
</reference>
<name>A0A451AER1_9GAMM</name>
<accession>A0A451AER1</accession>
<dbReference type="InterPro" id="IPR002560">
    <property type="entry name" value="Transposase_DDE"/>
</dbReference>
<feature type="domain" description="Transposase IS204/IS1001/IS1096/IS1165 DDE" evidence="1">
    <location>
        <begin position="2"/>
        <end position="72"/>
    </location>
</feature>
<evidence type="ECO:0000259" key="1">
    <source>
        <dbReference type="Pfam" id="PF01610"/>
    </source>
</evidence>
<dbReference type="Pfam" id="PF01610">
    <property type="entry name" value="DDE_Tnp_ISL3"/>
    <property type="match status" value="1"/>
</dbReference>
<evidence type="ECO:0000313" key="2">
    <source>
        <dbReference type="EMBL" id="VFK48701.1"/>
    </source>
</evidence>
<dbReference type="EMBL" id="CAADFW010000130">
    <property type="protein sequence ID" value="VFK64530.1"/>
    <property type="molecule type" value="Genomic_DNA"/>
</dbReference>
<proteinExistence type="predicted"/>
<dbReference type="EMBL" id="CAADFT010000127">
    <property type="protein sequence ID" value="VFK48701.1"/>
    <property type="molecule type" value="Genomic_DNA"/>
</dbReference>
<dbReference type="AlphaFoldDB" id="A0A451AER1"/>
<organism evidence="3">
    <name type="scientific">Candidatus Kentrum sp. TC</name>
    <dbReference type="NCBI Taxonomy" id="2126339"/>
    <lineage>
        <taxon>Bacteria</taxon>
        <taxon>Pseudomonadati</taxon>
        <taxon>Pseudomonadota</taxon>
        <taxon>Gammaproteobacteria</taxon>
        <taxon>Candidatus Kentrum</taxon>
    </lineage>
</organism>